<protein>
    <submittedName>
        <fullName evidence="2">Uncharacterized protein</fullName>
    </submittedName>
</protein>
<evidence type="ECO:0000313" key="3">
    <source>
        <dbReference type="Proteomes" id="UP000197032"/>
    </source>
</evidence>
<gene>
    <name evidence="2" type="ORF">KKC1_16160</name>
</gene>
<organism evidence="2 3">
    <name type="scientific">Calderihabitans maritimus</name>
    <dbReference type="NCBI Taxonomy" id="1246530"/>
    <lineage>
        <taxon>Bacteria</taxon>
        <taxon>Bacillati</taxon>
        <taxon>Bacillota</taxon>
        <taxon>Clostridia</taxon>
        <taxon>Neomoorellales</taxon>
        <taxon>Calderihabitantaceae</taxon>
        <taxon>Calderihabitans</taxon>
    </lineage>
</organism>
<comment type="caution">
    <text evidence="2">The sequence shown here is derived from an EMBL/GenBank/DDBJ whole genome shotgun (WGS) entry which is preliminary data.</text>
</comment>
<evidence type="ECO:0000313" key="2">
    <source>
        <dbReference type="EMBL" id="GAW92462.1"/>
    </source>
</evidence>
<evidence type="ECO:0000256" key="1">
    <source>
        <dbReference type="SAM" id="MobiDB-lite"/>
    </source>
</evidence>
<proteinExistence type="predicted"/>
<keyword evidence="3" id="KW-1185">Reference proteome</keyword>
<reference evidence="3" key="1">
    <citation type="journal article" date="2017" name="Appl. Environ. Microbiol.">
        <title>Genomic analysis of Calderihabitans maritimus KKC1, a thermophilic hydrogenogenic carboxydotrophic bacterium isolated from marine sediment.</title>
        <authorList>
            <person name="Omae K."/>
            <person name="Yoneda Y."/>
            <person name="Fukuyama Y."/>
            <person name="Yoshida T."/>
            <person name="Sako Y."/>
        </authorList>
    </citation>
    <scope>NUCLEOTIDE SEQUENCE [LARGE SCALE GENOMIC DNA]</scope>
    <source>
        <strain evidence="3">KKC1</strain>
    </source>
</reference>
<dbReference type="AlphaFoldDB" id="A0A1Z5HSG7"/>
<sequence length="40" mass="4818">MTLIRRGFFGRRKRLAPKGGNQVEQKYDPKRIPELYRQRG</sequence>
<feature type="region of interest" description="Disordered" evidence="1">
    <location>
        <begin position="9"/>
        <end position="40"/>
    </location>
</feature>
<name>A0A1Z5HSG7_9FIRM</name>
<dbReference type="EMBL" id="BDGJ01000081">
    <property type="protein sequence ID" value="GAW92462.1"/>
    <property type="molecule type" value="Genomic_DNA"/>
</dbReference>
<feature type="compositionally biased region" description="Basic and acidic residues" evidence="1">
    <location>
        <begin position="25"/>
        <end position="40"/>
    </location>
</feature>
<dbReference type="Proteomes" id="UP000197032">
    <property type="component" value="Unassembled WGS sequence"/>
</dbReference>
<accession>A0A1Z5HSG7</accession>